<organism evidence="2 3">
    <name type="scientific">Flavobacterium paronense</name>
    <dbReference type="NCBI Taxonomy" id="1392775"/>
    <lineage>
        <taxon>Bacteria</taxon>
        <taxon>Pseudomonadati</taxon>
        <taxon>Bacteroidota</taxon>
        <taxon>Flavobacteriia</taxon>
        <taxon>Flavobacteriales</taxon>
        <taxon>Flavobacteriaceae</taxon>
        <taxon>Flavobacterium</taxon>
    </lineage>
</organism>
<name>A0ABV5GFT6_9FLAO</name>
<protein>
    <submittedName>
        <fullName evidence="2">Uncharacterized protein</fullName>
    </submittedName>
</protein>
<feature type="transmembrane region" description="Helical" evidence="1">
    <location>
        <begin position="12"/>
        <end position="31"/>
    </location>
</feature>
<keyword evidence="1" id="KW-1133">Transmembrane helix</keyword>
<dbReference type="EMBL" id="JBHMFB010000017">
    <property type="protein sequence ID" value="MFB9089970.1"/>
    <property type="molecule type" value="Genomic_DNA"/>
</dbReference>
<keyword evidence="1" id="KW-0812">Transmembrane</keyword>
<proteinExistence type="predicted"/>
<evidence type="ECO:0000256" key="1">
    <source>
        <dbReference type="SAM" id="Phobius"/>
    </source>
</evidence>
<gene>
    <name evidence="2" type="ORF">ACFFUU_10185</name>
</gene>
<evidence type="ECO:0000313" key="3">
    <source>
        <dbReference type="Proteomes" id="UP001589576"/>
    </source>
</evidence>
<reference evidence="2 3" key="1">
    <citation type="submission" date="2024-09" db="EMBL/GenBank/DDBJ databases">
        <authorList>
            <person name="Sun Q."/>
            <person name="Mori K."/>
        </authorList>
    </citation>
    <scope>NUCLEOTIDE SEQUENCE [LARGE SCALE GENOMIC DNA]</scope>
    <source>
        <strain evidence="2 3">CECT 8460</strain>
    </source>
</reference>
<comment type="caution">
    <text evidence="2">The sequence shown here is derived from an EMBL/GenBank/DDBJ whole genome shotgun (WGS) entry which is preliminary data.</text>
</comment>
<sequence length="76" mass="8810">MEPIDFFKKTFVFVFAFYIVFKAVGLVMNKFEEFNLVYVLKTVLAALVTALILGIINYFAKVDFFTKKGEQKPKDN</sequence>
<feature type="transmembrane region" description="Helical" evidence="1">
    <location>
        <begin position="37"/>
        <end position="60"/>
    </location>
</feature>
<evidence type="ECO:0000313" key="2">
    <source>
        <dbReference type="EMBL" id="MFB9089970.1"/>
    </source>
</evidence>
<accession>A0ABV5GFT6</accession>
<keyword evidence="3" id="KW-1185">Reference proteome</keyword>
<dbReference type="Proteomes" id="UP001589576">
    <property type="component" value="Unassembled WGS sequence"/>
</dbReference>
<keyword evidence="1" id="KW-0472">Membrane</keyword>